<sequence length="216" mass="24997">MGFGTYARRVRDRDLPYGGRFRALRCAVSRYHPIGFNATCSYLATAGNLRRDELALIRALDMLELSRNAWLAEIDAFADRRRLEKSRHRRSPLASEVRYLHGWRWPGPEGHRVMFREIGILWGRHVPVPFPDVPTSVRDDLVELNATLADCVSTYLRNNGTTGSGHKATLLRCLRKLRWHLHHLGYPSSFHDAYDYHRRLLKVTELVVNDAYPFSV</sequence>
<gene>
    <name evidence="1" type="ORF">ACFSJ0_47285</name>
</gene>
<keyword evidence="2" id="KW-1185">Reference proteome</keyword>
<dbReference type="EMBL" id="JBHUCM010000044">
    <property type="protein sequence ID" value="MFD1544717.1"/>
    <property type="molecule type" value="Genomic_DNA"/>
</dbReference>
<accession>A0ABW4GTU8</accession>
<organism evidence="1 2">
    <name type="scientific">Nonomuraea guangzhouensis</name>
    <dbReference type="NCBI Taxonomy" id="1291555"/>
    <lineage>
        <taxon>Bacteria</taxon>
        <taxon>Bacillati</taxon>
        <taxon>Actinomycetota</taxon>
        <taxon>Actinomycetes</taxon>
        <taxon>Streptosporangiales</taxon>
        <taxon>Streptosporangiaceae</taxon>
        <taxon>Nonomuraea</taxon>
    </lineage>
</organism>
<comment type="caution">
    <text evidence="1">The sequence shown here is derived from an EMBL/GenBank/DDBJ whole genome shotgun (WGS) entry which is preliminary data.</text>
</comment>
<name>A0ABW4GTU8_9ACTN</name>
<dbReference type="Proteomes" id="UP001597097">
    <property type="component" value="Unassembled WGS sequence"/>
</dbReference>
<dbReference type="RefSeq" id="WP_219529442.1">
    <property type="nucleotide sequence ID" value="NZ_JAHKRM010000006.1"/>
</dbReference>
<proteinExistence type="predicted"/>
<evidence type="ECO:0000313" key="2">
    <source>
        <dbReference type="Proteomes" id="UP001597097"/>
    </source>
</evidence>
<reference evidence="2" key="1">
    <citation type="journal article" date="2019" name="Int. J. Syst. Evol. Microbiol.">
        <title>The Global Catalogue of Microorganisms (GCM) 10K type strain sequencing project: providing services to taxonomists for standard genome sequencing and annotation.</title>
        <authorList>
            <consortium name="The Broad Institute Genomics Platform"/>
            <consortium name="The Broad Institute Genome Sequencing Center for Infectious Disease"/>
            <person name="Wu L."/>
            <person name="Ma J."/>
        </authorList>
    </citation>
    <scope>NUCLEOTIDE SEQUENCE [LARGE SCALE GENOMIC DNA]</scope>
    <source>
        <strain evidence="2">CGMCC 1.15399</strain>
    </source>
</reference>
<evidence type="ECO:0000313" key="1">
    <source>
        <dbReference type="EMBL" id="MFD1544717.1"/>
    </source>
</evidence>
<protein>
    <submittedName>
        <fullName evidence="1">Uncharacterized protein</fullName>
    </submittedName>
</protein>